<name>Q58FD7_SALGL</name>
<reference evidence="1" key="2">
    <citation type="submission" date="2005-02" db="EMBL/GenBank/DDBJ databases">
        <authorList>
            <person name="Chae J.S."/>
        </authorList>
    </citation>
    <scope>NUCLEOTIDE SEQUENCE</scope>
    <source>
        <strain evidence="1">SGC-2</strain>
    </source>
</reference>
<dbReference type="PROSITE" id="PS51257">
    <property type="entry name" value="PROKAR_LIPOPROTEIN"/>
    <property type="match status" value="1"/>
</dbReference>
<protein>
    <submittedName>
        <fullName evidence="1">SsaJ</fullName>
    </submittedName>
</protein>
<accession>Q58FD7</accession>
<sequence length="28" mass="3299">MKVHRIVFLTVLTFFLTACDVDLYRSLP</sequence>
<proteinExistence type="predicted"/>
<organism evidence="1">
    <name type="scientific">Salmonella gallinarum</name>
    <dbReference type="NCBI Taxonomy" id="594"/>
    <lineage>
        <taxon>Bacteria</taxon>
        <taxon>Pseudomonadati</taxon>
        <taxon>Pseudomonadota</taxon>
        <taxon>Gammaproteobacteria</taxon>
        <taxon>Enterobacterales</taxon>
        <taxon>Enterobacteriaceae</taxon>
        <taxon>Salmonella</taxon>
    </lineage>
</organism>
<reference evidence="1" key="1">
    <citation type="journal article" date="2005" name="Microbiology">
        <title>Identification of Salmonella gallinarum virulence genes in a chicken infection model using PCR-based signature-tagged mutagenesis.</title>
        <authorList>
            <person name="Shah D.H."/>
            <person name="Lee M.J."/>
            <person name="Park J.H."/>
            <person name="Lee J.H."/>
            <person name="Eo S.K."/>
            <person name="Kwon J.T."/>
            <person name="Chae J.S."/>
        </authorList>
    </citation>
    <scope>NUCLEOTIDE SEQUENCE</scope>
    <source>
        <strain evidence="1">SGC-2</strain>
    </source>
</reference>
<gene>
    <name evidence="1" type="primary">ssaJ</name>
</gene>
<feature type="non-terminal residue" evidence="1">
    <location>
        <position position="28"/>
    </location>
</feature>
<evidence type="ECO:0000313" key="1">
    <source>
        <dbReference type="EMBL" id="AAX49623.1"/>
    </source>
</evidence>
<dbReference type="AlphaFoldDB" id="Q58FD7"/>
<dbReference type="EMBL" id="AY956827">
    <property type="protein sequence ID" value="AAX49623.1"/>
    <property type="molecule type" value="Genomic_DNA"/>
</dbReference>